<dbReference type="PANTHER" id="PTHR13528:SF2">
    <property type="entry name" value="LARGE RIBOSOMAL SUBUNIT PROTEIN BL28M"/>
    <property type="match status" value="1"/>
</dbReference>
<sequence length="232" mass="26337">MSSRHPSLSLSRLFHTTPSRLAKSPSSRLAHLHRNTPPYPYGPSQTYKQSNFGLYGGTHIQFGNTVSSNMELKNRRVWKPNIRHKRLWSAALGRHIRTRVSARVLRTIDKVGGLDEYLLGGKAARIKELGMGGWRLRWRVLQTETVRRRFEEERREMGLHVGGGKEEEGGVERRASDGRVVGEEELRAEIEAYDRVLDRGDELAVGEEAEEAENGEAKSMDEKEGDRPRPAL</sequence>
<keyword evidence="8" id="KW-1185">Reference proteome</keyword>
<feature type="compositionally biased region" description="Acidic residues" evidence="6">
    <location>
        <begin position="204"/>
        <end position="214"/>
    </location>
</feature>
<protein>
    <recommendedName>
        <fullName evidence="4">Large ribosomal subunit protein bL28m</fullName>
    </recommendedName>
</protein>
<evidence type="ECO:0000256" key="3">
    <source>
        <dbReference type="ARBA" id="ARBA00023274"/>
    </source>
</evidence>
<dbReference type="Gene3D" id="2.30.170.40">
    <property type="entry name" value="Ribosomal protein L28/L24"/>
    <property type="match status" value="1"/>
</dbReference>
<dbReference type="SUPFAM" id="SSF143800">
    <property type="entry name" value="L28p-like"/>
    <property type="match status" value="1"/>
</dbReference>
<keyword evidence="3" id="KW-0687">Ribonucleoprotein</keyword>
<evidence type="ECO:0000313" key="8">
    <source>
        <dbReference type="Proteomes" id="UP000698800"/>
    </source>
</evidence>
<proteinExistence type="inferred from homology"/>
<accession>A0A9P8IBY6</accession>
<evidence type="ECO:0000256" key="5">
    <source>
        <dbReference type="ARBA" id="ARBA00037226"/>
    </source>
</evidence>
<name>A0A9P8IBY6_9PEZI</name>
<evidence type="ECO:0000256" key="1">
    <source>
        <dbReference type="ARBA" id="ARBA00008760"/>
    </source>
</evidence>
<dbReference type="GO" id="GO:0005762">
    <property type="term" value="C:mitochondrial large ribosomal subunit"/>
    <property type="evidence" value="ECO:0007669"/>
    <property type="project" value="TreeGrafter"/>
</dbReference>
<evidence type="ECO:0000256" key="4">
    <source>
        <dbReference type="ARBA" id="ARBA00035269"/>
    </source>
</evidence>
<dbReference type="GO" id="GO:0003735">
    <property type="term" value="F:structural constituent of ribosome"/>
    <property type="evidence" value="ECO:0007669"/>
    <property type="project" value="InterPro"/>
</dbReference>
<dbReference type="AlphaFoldDB" id="A0A9P8IBY6"/>
<evidence type="ECO:0000256" key="6">
    <source>
        <dbReference type="SAM" id="MobiDB-lite"/>
    </source>
</evidence>
<gene>
    <name evidence="7" type="ORF">FGG08_001019</name>
</gene>
<reference evidence="7" key="1">
    <citation type="submission" date="2021-03" db="EMBL/GenBank/DDBJ databases">
        <title>Comparative genomics and phylogenomic investigation of the class Geoglossomycetes provide insights into ecological specialization and systematics.</title>
        <authorList>
            <person name="Melie T."/>
            <person name="Pirro S."/>
            <person name="Miller A.N."/>
            <person name="Quandt A."/>
        </authorList>
    </citation>
    <scope>NUCLEOTIDE SEQUENCE</scope>
    <source>
        <strain evidence="7">GBOQ0MN5Z8</strain>
    </source>
</reference>
<dbReference type="OrthoDB" id="361870at2759"/>
<comment type="function">
    <text evidence="5">Component of the mitochondrial ribosome (mitoribosome), a dedicated translation machinery responsible for the synthesis of mitochondrial genome-encoded proteins, including at least some of the essential transmembrane subunits of the mitochondrial respiratory chain. The mitoribosomes are attached to the mitochondrial inner membrane and translation products are cotranslationally integrated into the membrane.</text>
</comment>
<feature type="region of interest" description="Disordered" evidence="6">
    <location>
        <begin position="22"/>
        <end position="42"/>
    </location>
</feature>
<dbReference type="InterPro" id="IPR026569">
    <property type="entry name" value="Ribosomal_bL28"/>
</dbReference>
<dbReference type="InterPro" id="IPR037147">
    <property type="entry name" value="Ribosomal_bL28_sf"/>
</dbReference>
<evidence type="ECO:0000313" key="7">
    <source>
        <dbReference type="EMBL" id="KAH0544790.1"/>
    </source>
</evidence>
<feature type="compositionally biased region" description="Basic and acidic residues" evidence="6">
    <location>
        <begin position="215"/>
        <end position="232"/>
    </location>
</feature>
<dbReference type="Proteomes" id="UP000698800">
    <property type="component" value="Unassembled WGS sequence"/>
</dbReference>
<evidence type="ECO:0000256" key="2">
    <source>
        <dbReference type="ARBA" id="ARBA00022980"/>
    </source>
</evidence>
<dbReference type="EMBL" id="JAGHQL010000013">
    <property type="protein sequence ID" value="KAH0544790.1"/>
    <property type="molecule type" value="Genomic_DNA"/>
</dbReference>
<keyword evidence="2" id="KW-0689">Ribosomal protein</keyword>
<comment type="similarity">
    <text evidence="1">Belongs to the bacterial ribosomal protein bL28 family.</text>
</comment>
<organism evidence="7 8">
    <name type="scientific">Glutinoglossum americanum</name>
    <dbReference type="NCBI Taxonomy" id="1670608"/>
    <lineage>
        <taxon>Eukaryota</taxon>
        <taxon>Fungi</taxon>
        <taxon>Dikarya</taxon>
        <taxon>Ascomycota</taxon>
        <taxon>Pezizomycotina</taxon>
        <taxon>Geoglossomycetes</taxon>
        <taxon>Geoglossales</taxon>
        <taxon>Geoglossaceae</taxon>
        <taxon>Glutinoglossum</taxon>
    </lineage>
</organism>
<feature type="region of interest" description="Disordered" evidence="6">
    <location>
        <begin position="199"/>
        <end position="232"/>
    </location>
</feature>
<dbReference type="InterPro" id="IPR034704">
    <property type="entry name" value="Ribosomal_bL28/bL31-like_sf"/>
</dbReference>
<dbReference type="PANTHER" id="PTHR13528">
    <property type="entry name" value="39S RIBOSOMAL PROTEIN L28, MITOCHONDRIAL"/>
    <property type="match status" value="1"/>
</dbReference>
<dbReference type="Pfam" id="PF00830">
    <property type="entry name" value="Ribosomal_L28"/>
    <property type="match status" value="1"/>
</dbReference>
<comment type="caution">
    <text evidence="7">The sequence shown here is derived from an EMBL/GenBank/DDBJ whole genome shotgun (WGS) entry which is preliminary data.</text>
</comment>
<dbReference type="HAMAP" id="MF_00373">
    <property type="entry name" value="Ribosomal_bL28"/>
    <property type="match status" value="1"/>
</dbReference>
<dbReference type="FunFam" id="2.30.170.40:FF:000003">
    <property type="entry name" value="54S ribosomal protein L24"/>
    <property type="match status" value="1"/>
</dbReference>